<evidence type="ECO:0000256" key="14">
    <source>
        <dbReference type="RuleBase" id="RU003692"/>
    </source>
</evidence>
<evidence type="ECO:0000256" key="12">
    <source>
        <dbReference type="PIRSR" id="PIRSR000350-3"/>
    </source>
</evidence>
<dbReference type="Gene3D" id="3.50.50.60">
    <property type="entry name" value="FAD/NAD(P)-binding domain"/>
    <property type="match status" value="2"/>
</dbReference>
<feature type="binding site" evidence="12">
    <location>
        <begin position="148"/>
        <end position="150"/>
    </location>
    <ligand>
        <name>FAD</name>
        <dbReference type="ChEBI" id="CHEBI:57692"/>
    </ligand>
</feature>
<dbReference type="GO" id="GO:0004148">
    <property type="term" value="F:dihydrolipoyl dehydrogenase (NADH) activity"/>
    <property type="evidence" value="ECO:0007669"/>
    <property type="project" value="UniProtKB-EC"/>
</dbReference>
<keyword evidence="8" id="KW-1015">Disulfide bond</keyword>
<evidence type="ECO:0000256" key="10">
    <source>
        <dbReference type="ARBA" id="ARBA00049187"/>
    </source>
</evidence>
<feature type="disulfide bond" description="Redox-active" evidence="13">
    <location>
        <begin position="49"/>
        <end position="54"/>
    </location>
</feature>
<keyword evidence="5 12" id="KW-0274">FAD</keyword>
<feature type="domain" description="FAD/NAD(P)-binding" evidence="16">
    <location>
        <begin position="12"/>
        <end position="332"/>
    </location>
</feature>
<evidence type="ECO:0000256" key="3">
    <source>
        <dbReference type="ARBA" id="ARBA00016961"/>
    </source>
</evidence>
<dbReference type="EMBL" id="BSDR01000001">
    <property type="protein sequence ID" value="GLI35505.1"/>
    <property type="molecule type" value="Genomic_DNA"/>
</dbReference>
<dbReference type="Pfam" id="PF07992">
    <property type="entry name" value="Pyr_redox_2"/>
    <property type="match status" value="1"/>
</dbReference>
<dbReference type="InterPro" id="IPR006258">
    <property type="entry name" value="Lipoamide_DH"/>
</dbReference>
<evidence type="ECO:0000256" key="5">
    <source>
        <dbReference type="ARBA" id="ARBA00022827"/>
    </source>
</evidence>
<dbReference type="PIRSF" id="PIRSF000350">
    <property type="entry name" value="Mercury_reductase_MerA"/>
    <property type="match status" value="1"/>
</dbReference>
<dbReference type="InterPro" id="IPR016156">
    <property type="entry name" value="FAD/NAD-linked_Rdtase_dimer_sf"/>
</dbReference>
<keyword evidence="18" id="KW-1185">Reference proteome</keyword>
<dbReference type="InterPro" id="IPR012999">
    <property type="entry name" value="Pyr_OxRdtase_I_AS"/>
</dbReference>
<protein>
    <recommendedName>
        <fullName evidence="3 14">Dihydrolipoyl dehydrogenase</fullName>
        <ecNumber evidence="2 14">1.8.1.4</ecNumber>
    </recommendedName>
</protein>
<dbReference type="InterPro" id="IPR001100">
    <property type="entry name" value="Pyr_nuc-diS_OxRdtase"/>
</dbReference>
<dbReference type="FunFam" id="3.30.390.30:FF:000001">
    <property type="entry name" value="Dihydrolipoyl dehydrogenase"/>
    <property type="match status" value="1"/>
</dbReference>
<dbReference type="Gene3D" id="3.30.390.30">
    <property type="match status" value="1"/>
</dbReference>
<dbReference type="PANTHER" id="PTHR22912:SF160">
    <property type="entry name" value="DIHYDROLIPOYL DEHYDROGENASE"/>
    <property type="match status" value="1"/>
</dbReference>
<comment type="similarity">
    <text evidence="1 14">Belongs to the class-I pyridine nucleotide-disulfide oxidoreductase family.</text>
</comment>
<evidence type="ECO:0000256" key="11">
    <source>
        <dbReference type="PIRSR" id="PIRSR000350-2"/>
    </source>
</evidence>
<feature type="binding site" evidence="12">
    <location>
        <begin position="186"/>
        <end position="193"/>
    </location>
    <ligand>
        <name>NAD(+)</name>
        <dbReference type="ChEBI" id="CHEBI:57540"/>
    </ligand>
</feature>
<feature type="domain" description="Pyridine nucleotide-disulphide oxidoreductase dimerisation" evidence="15">
    <location>
        <begin position="351"/>
        <end position="459"/>
    </location>
</feature>
<dbReference type="RefSeq" id="WP_281795396.1">
    <property type="nucleotide sequence ID" value="NZ_BSDR01000001.1"/>
</dbReference>
<dbReference type="Proteomes" id="UP001144372">
    <property type="component" value="Unassembled WGS sequence"/>
</dbReference>
<evidence type="ECO:0000256" key="4">
    <source>
        <dbReference type="ARBA" id="ARBA00022630"/>
    </source>
</evidence>
<dbReference type="InterPro" id="IPR050151">
    <property type="entry name" value="Class-I_Pyr_Nuc-Dis_Oxidored"/>
</dbReference>
<gene>
    <name evidence="17" type="primary">lpd</name>
    <name evidence="17" type="ORF">DAMNIGENAA_29380</name>
</gene>
<keyword evidence="4 14" id="KW-0285">Flavoprotein</keyword>
<evidence type="ECO:0000256" key="7">
    <source>
        <dbReference type="ARBA" id="ARBA00023027"/>
    </source>
</evidence>
<keyword evidence="9 14" id="KW-0676">Redox-active center</keyword>
<feature type="binding site" evidence="12">
    <location>
        <position position="209"/>
    </location>
    <ligand>
        <name>NAD(+)</name>
        <dbReference type="ChEBI" id="CHEBI:57540"/>
    </ligand>
</feature>
<proteinExistence type="inferred from homology"/>
<dbReference type="InterPro" id="IPR023753">
    <property type="entry name" value="FAD/NAD-binding_dom"/>
</dbReference>
<organism evidence="17 18">
    <name type="scientific">Desulforhabdus amnigena</name>
    <dbReference type="NCBI Taxonomy" id="40218"/>
    <lineage>
        <taxon>Bacteria</taxon>
        <taxon>Pseudomonadati</taxon>
        <taxon>Thermodesulfobacteriota</taxon>
        <taxon>Syntrophobacteria</taxon>
        <taxon>Syntrophobacterales</taxon>
        <taxon>Syntrophobacteraceae</taxon>
        <taxon>Desulforhabdus</taxon>
    </lineage>
</organism>
<dbReference type="PRINTS" id="PR00368">
    <property type="entry name" value="FADPNR"/>
</dbReference>
<name>A0A9W6L9S9_9BACT</name>
<comment type="cofactor">
    <cofactor evidence="12 14">
        <name>FAD</name>
        <dbReference type="ChEBI" id="CHEBI:57692"/>
    </cofactor>
    <text evidence="12 14">Binds 1 FAD per subunit.</text>
</comment>
<dbReference type="Pfam" id="PF02852">
    <property type="entry name" value="Pyr_redox_dim"/>
    <property type="match status" value="1"/>
</dbReference>
<evidence type="ECO:0000259" key="16">
    <source>
        <dbReference type="Pfam" id="PF07992"/>
    </source>
</evidence>
<evidence type="ECO:0000256" key="8">
    <source>
        <dbReference type="ARBA" id="ARBA00023157"/>
    </source>
</evidence>
<evidence type="ECO:0000313" key="18">
    <source>
        <dbReference type="Proteomes" id="UP001144372"/>
    </source>
</evidence>
<dbReference type="EC" id="1.8.1.4" evidence="2 14"/>
<evidence type="ECO:0000256" key="6">
    <source>
        <dbReference type="ARBA" id="ARBA00023002"/>
    </source>
</evidence>
<feature type="binding site" evidence="12">
    <location>
        <position position="317"/>
    </location>
    <ligand>
        <name>FAD</name>
        <dbReference type="ChEBI" id="CHEBI:57692"/>
    </ligand>
</feature>
<evidence type="ECO:0000256" key="1">
    <source>
        <dbReference type="ARBA" id="ARBA00007532"/>
    </source>
</evidence>
<feature type="binding site" evidence="12">
    <location>
        <position position="276"/>
    </location>
    <ligand>
        <name>NAD(+)</name>
        <dbReference type="ChEBI" id="CHEBI:57540"/>
    </ligand>
</feature>
<keyword evidence="12" id="KW-0547">Nucleotide-binding</keyword>
<dbReference type="PRINTS" id="PR00411">
    <property type="entry name" value="PNDRDTASEI"/>
</dbReference>
<evidence type="ECO:0000259" key="15">
    <source>
        <dbReference type="Pfam" id="PF02852"/>
    </source>
</evidence>
<dbReference type="PANTHER" id="PTHR22912">
    <property type="entry name" value="DISULFIDE OXIDOREDUCTASE"/>
    <property type="match status" value="1"/>
</dbReference>
<comment type="miscellaneous">
    <text evidence="14">The active site is a redox-active disulfide bond.</text>
</comment>
<reference evidence="17" key="1">
    <citation type="submission" date="2022-12" db="EMBL/GenBank/DDBJ databases">
        <title>Reference genome sequencing for broad-spectrum identification of bacterial and archaeal isolates by mass spectrometry.</title>
        <authorList>
            <person name="Sekiguchi Y."/>
            <person name="Tourlousse D.M."/>
        </authorList>
    </citation>
    <scope>NUCLEOTIDE SEQUENCE</scope>
    <source>
        <strain evidence="17">ASRB1</strain>
    </source>
</reference>
<dbReference type="GO" id="GO:0006103">
    <property type="term" value="P:2-oxoglutarate metabolic process"/>
    <property type="evidence" value="ECO:0007669"/>
    <property type="project" value="TreeGrafter"/>
</dbReference>
<accession>A0A9W6L9S9</accession>
<sequence>MMVMGEFTQETDVLVIGGGPGGYAAAFRAADLGFDVTMVDAGERPGGVCLFRGCIPSKTLLYVSEVMHDARSAGQMGVYFEEPRVDLKKLREWKNGVIDRLAGGLEELCKRRGVQFIKGRAAFESSDHARLFDAEISHVKFRHAILATGSRPNPLPGVEFRKGGRVMGSTGALELRDIPERLLVVGGGYVGVELGSVYASLGSRVTLVEFSERLMAGADADLVQPLVKRLSELFAAIHTQTRVKTLQEYDDRVEVVLEGEVNEPRQTFDRVLVSIGRSPNSRDIGLENTGVKVDERGFVLVDDQRRTGDAKIFAVGDVVGGAMLAHKAMYEGKVAAEVIAGKPSAFDVRAIPAVVFTDPQIAWCGLTEEEARRRNRPVKVSRFPWSASGRAVSMGVSKGLTKLIIDPESRSVLGMGIVGREAGEMISEGVLAVEMSALAEDMALSMHPHPTLSETEEEAAEAFLGSSTHILSQRN</sequence>
<dbReference type="AlphaFoldDB" id="A0A9W6L9S9"/>
<evidence type="ECO:0000256" key="13">
    <source>
        <dbReference type="PIRSR" id="PIRSR000350-4"/>
    </source>
</evidence>
<feature type="binding site" evidence="12">
    <location>
        <begin position="323"/>
        <end position="326"/>
    </location>
    <ligand>
        <name>FAD</name>
        <dbReference type="ChEBI" id="CHEBI:57692"/>
    </ligand>
</feature>
<comment type="catalytic activity">
    <reaction evidence="10 14">
        <text>N(6)-[(R)-dihydrolipoyl]-L-lysyl-[protein] + NAD(+) = N(6)-[(R)-lipoyl]-L-lysyl-[protein] + NADH + H(+)</text>
        <dbReference type="Rhea" id="RHEA:15045"/>
        <dbReference type="Rhea" id="RHEA-COMP:10474"/>
        <dbReference type="Rhea" id="RHEA-COMP:10475"/>
        <dbReference type="ChEBI" id="CHEBI:15378"/>
        <dbReference type="ChEBI" id="CHEBI:57540"/>
        <dbReference type="ChEBI" id="CHEBI:57945"/>
        <dbReference type="ChEBI" id="CHEBI:83099"/>
        <dbReference type="ChEBI" id="CHEBI:83100"/>
        <dbReference type="EC" id="1.8.1.4"/>
    </reaction>
</comment>
<evidence type="ECO:0000256" key="9">
    <source>
        <dbReference type="ARBA" id="ARBA00023284"/>
    </source>
</evidence>
<dbReference type="SUPFAM" id="SSF51905">
    <property type="entry name" value="FAD/NAD(P)-binding domain"/>
    <property type="match status" value="1"/>
</dbReference>
<comment type="caution">
    <text evidence="17">The sequence shown here is derived from an EMBL/GenBank/DDBJ whole genome shotgun (WGS) entry which is preliminary data.</text>
</comment>
<evidence type="ECO:0000313" key="17">
    <source>
        <dbReference type="EMBL" id="GLI35505.1"/>
    </source>
</evidence>
<evidence type="ECO:0000256" key="2">
    <source>
        <dbReference type="ARBA" id="ARBA00012608"/>
    </source>
</evidence>
<dbReference type="PROSITE" id="PS00076">
    <property type="entry name" value="PYRIDINE_REDOX_1"/>
    <property type="match status" value="1"/>
</dbReference>
<dbReference type="NCBIfam" id="TIGR01350">
    <property type="entry name" value="lipoamide_DH"/>
    <property type="match status" value="1"/>
</dbReference>
<dbReference type="SUPFAM" id="SSF55424">
    <property type="entry name" value="FAD/NAD-linked reductases, dimerisation (C-terminal) domain"/>
    <property type="match status" value="1"/>
</dbReference>
<dbReference type="InterPro" id="IPR036188">
    <property type="entry name" value="FAD/NAD-bd_sf"/>
</dbReference>
<feature type="active site" description="Proton acceptor" evidence="11">
    <location>
        <position position="449"/>
    </location>
</feature>
<keyword evidence="6 14" id="KW-0560">Oxidoreductase</keyword>
<dbReference type="InterPro" id="IPR004099">
    <property type="entry name" value="Pyr_nucl-diS_OxRdtase_dimer"/>
</dbReference>
<keyword evidence="7 12" id="KW-0520">NAD</keyword>
<feature type="binding site" evidence="12">
    <location>
        <position position="58"/>
    </location>
    <ligand>
        <name>FAD</name>
        <dbReference type="ChEBI" id="CHEBI:57692"/>
    </ligand>
</feature>
<dbReference type="GO" id="GO:0050660">
    <property type="term" value="F:flavin adenine dinucleotide binding"/>
    <property type="evidence" value="ECO:0007669"/>
    <property type="project" value="InterPro"/>
</dbReference>